<evidence type="ECO:0000256" key="7">
    <source>
        <dbReference type="ARBA" id="ARBA00022777"/>
    </source>
</evidence>
<dbReference type="PANTHER" id="PTHR44757">
    <property type="entry name" value="DIGUANYLATE CYCLASE DGCP"/>
    <property type="match status" value="1"/>
</dbReference>
<dbReference type="Pfam" id="PF00672">
    <property type="entry name" value="HAMP"/>
    <property type="match status" value="1"/>
</dbReference>
<keyword evidence="4" id="KW-0808">Transferase</keyword>
<feature type="region of interest" description="Disordered" evidence="13">
    <location>
        <begin position="1"/>
        <end position="20"/>
    </location>
</feature>
<keyword evidence="2" id="KW-1003">Cell membrane</keyword>
<dbReference type="InterPro" id="IPR000160">
    <property type="entry name" value="GGDEF_dom"/>
</dbReference>
<evidence type="ECO:0000259" key="19">
    <source>
        <dbReference type="PROSITE" id="PS50887"/>
    </source>
</evidence>
<dbReference type="InterPro" id="IPR003660">
    <property type="entry name" value="HAMP_dom"/>
</dbReference>
<proteinExistence type="predicted"/>
<dbReference type="SUPFAM" id="SSF55073">
    <property type="entry name" value="Nucleotide cyclase"/>
    <property type="match status" value="1"/>
</dbReference>
<keyword evidence="9 14" id="KW-1133">Transmembrane helix</keyword>
<dbReference type="SMART" id="SM00304">
    <property type="entry name" value="HAMP"/>
    <property type="match status" value="1"/>
</dbReference>
<dbReference type="CDD" id="cd06225">
    <property type="entry name" value="HAMP"/>
    <property type="match status" value="1"/>
</dbReference>
<feature type="domain" description="Response regulatory" evidence="15">
    <location>
        <begin position="984"/>
        <end position="1099"/>
    </location>
</feature>
<dbReference type="Proteomes" id="UP000652074">
    <property type="component" value="Unassembled WGS sequence"/>
</dbReference>
<evidence type="ECO:0000256" key="4">
    <source>
        <dbReference type="ARBA" id="ARBA00022679"/>
    </source>
</evidence>
<comment type="caution">
    <text evidence="20">The sequence shown here is derived from an EMBL/GenBank/DDBJ whole genome shotgun (WGS) entry which is preliminary data.</text>
</comment>
<dbReference type="SUPFAM" id="SSF141868">
    <property type="entry name" value="EAL domain-like"/>
    <property type="match status" value="1"/>
</dbReference>
<sequence>MMRRDCNQMRSSPGISPPAAVNADHRAVAPRPCHVRDVRGHNENGSAMIPRPLARMHVRLLLLVLAAVLPSIAIIVDTGLEQRREARASSERLALTVARQVATRQRDMISYAHAALQGLADAPEIRALHSTRDCNRWLSRVASLGELYSDLFVFDRGGEMLCSAKPLTGRVNVADRAYFRRAVERRDFAIGEFIVNRLTGRPMVLFAHPVFDEHDEISGIVALAAEPPKFESLLRDQWLPDGSVVTIVDSEGAILARLPDPDALAGRTIPGLAEFKAAIVDAREALFESVWLDQVLRATAIVPVLSIHGDLYVRVGIPTALAQAQAAQVLRRNLLLVLALTALVLALGWVAAQRLVLRRVRDLADTARRIGAGELQARCALPPDGGELGELARTLDDMAAHVEASMAQLRNAAEEIRLRNRAIDASRNGLMIYRYATPPGVASANPALHALLAVTPAELAAISQPVELVQRGFEREGCEQLAALIAARREGEVTLRLSARDGNLAWIEAVVNMVPGEERGGDHAVIEFRDVTERHRYEEQLAHQASHDALTGLPNRNLLLDRLQQGLSHAARNGACFVLWVNVDRFKVVHDSLGRAVADATLGDIARRLAGAAQECSTVARLTNDEFVLIADQLPGRQAVVSLANRLLEAMRRPLMAGGEELRLSASIGVAECGDAGQDADALLRNACVAMNRAKETGRDTFCFYDANMNARAAPRLRLELELRRAVERDELYLVYQPKVDLLTGEVVGCEALCRWQHAELGMVSPGEFIPVAEESGLILPIGHWVLESACARMRDWLDAGVACPSVAVNVSALQFLRDDLVADVSALLSRYRLDAGTLMLEITESTLMREPERAIRTMRSLKAIGVRLAIDDFGTGYSSLGMLKRFPLDYLKIDRAFITDLTTNASDAAIAVSIIAIARSLNLRVIAEGVETEGQMLYLRGRGCDEMQGYHFSPPIAPEAFADMLAEGRGMSLPVKKDLPERTLLLVDDEPSIRSALRRILRREGYTLLFAGSAAEALDQMSRHAVGVVISDFRMPGMDGVQFLDQVRGLHPQIVRMILSGYADVEMITGAINRGAVFRFLHKPWDDRELLEAVRDAFERFELEMVATAA</sequence>
<evidence type="ECO:0000256" key="2">
    <source>
        <dbReference type="ARBA" id="ARBA00022475"/>
    </source>
</evidence>
<evidence type="ECO:0000259" key="17">
    <source>
        <dbReference type="PROSITE" id="PS50883"/>
    </source>
</evidence>
<keyword evidence="3 12" id="KW-0597">Phosphoprotein</keyword>
<dbReference type="InterPro" id="IPR011006">
    <property type="entry name" value="CheY-like_superfamily"/>
</dbReference>
<dbReference type="PANTHER" id="PTHR44757:SF2">
    <property type="entry name" value="BIOFILM ARCHITECTURE MAINTENANCE PROTEIN MBAA"/>
    <property type="match status" value="1"/>
</dbReference>
<evidence type="ECO:0000256" key="14">
    <source>
        <dbReference type="SAM" id="Phobius"/>
    </source>
</evidence>
<gene>
    <name evidence="20" type="ORF">GPA26_15350</name>
</gene>
<dbReference type="InterPro" id="IPR052155">
    <property type="entry name" value="Biofilm_reg_signaling"/>
</dbReference>
<dbReference type="Pfam" id="PF00563">
    <property type="entry name" value="EAL"/>
    <property type="match status" value="1"/>
</dbReference>
<evidence type="ECO:0000256" key="6">
    <source>
        <dbReference type="ARBA" id="ARBA00022741"/>
    </source>
</evidence>
<evidence type="ECO:0000259" key="15">
    <source>
        <dbReference type="PROSITE" id="PS50110"/>
    </source>
</evidence>
<evidence type="ECO:0000256" key="12">
    <source>
        <dbReference type="PROSITE-ProRule" id="PRU00169"/>
    </source>
</evidence>
<dbReference type="CDD" id="cd17569">
    <property type="entry name" value="REC_HupR-like"/>
    <property type="match status" value="1"/>
</dbReference>
<dbReference type="PROSITE" id="PS50110">
    <property type="entry name" value="RESPONSE_REGULATORY"/>
    <property type="match status" value="1"/>
</dbReference>
<accession>A0ABX1MU40</accession>
<keyword evidence="7" id="KW-0418">Kinase</keyword>
<feature type="domain" description="EAL" evidence="17">
    <location>
        <begin position="716"/>
        <end position="970"/>
    </location>
</feature>
<dbReference type="CDD" id="cd12914">
    <property type="entry name" value="PDC1_DGC_like"/>
    <property type="match status" value="1"/>
</dbReference>
<evidence type="ECO:0000259" key="16">
    <source>
        <dbReference type="PROSITE" id="PS50113"/>
    </source>
</evidence>
<dbReference type="CDD" id="cd01949">
    <property type="entry name" value="GGDEF"/>
    <property type="match status" value="1"/>
</dbReference>
<evidence type="ECO:0000313" key="20">
    <source>
        <dbReference type="EMBL" id="NMF89846.1"/>
    </source>
</evidence>
<keyword evidence="6" id="KW-0547">Nucleotide-binding</keyword>
<feature type="domain" description="HAMP" evidence="18">
    <location>
        <begin position="354"/>
        <end position="407"/>
    </location>
</feature>
<evidence type="ECO:0000256" key="10">
    <source>
        <dbReference type="ARBA" id="ARBA00023012"/>
    </source>
</evidence>
<dbReference type="SMART" id="SM00448">
    <property type="entry name" value="REC"/>
    <property type="match status" value="1"/>
</dbReference>
<dbReference type="SUPFAM" id="SSF55785">
    <property type="entry name" value="PYP-like sensor domain (PAS domain)"/>
    <property type="match status" value="1"/>
</dbReference>
<dbReference type="InterPro" id="IPR029151">
    <property type="entry name" value="Sensor-like_sf"/>
</dbReference>
<dbReference type="SMART" id="SM00052">
    <property type="entry name" value="EAL"/>
    <property type="match status" value="1"/>
</dbReference>
<evidence type="ECO:0000256" key="8">
    <source>
        <dbReference type="ARBA" id="ARBA00022840"/>
    </source>
</evidence>
<dbReference type="PROSITE" id="PS50113">
    <property type="entry name" value="PAC"/>
    <property type="match status" value="1"/>
</dbReference>
<dbReference type="InterPro" id="IPR001633">
    <property type="entry name" value="EAL_dom"/>
</dbReference>
<reference evidence="20 21" key="1">
    <citation type="submission" date="2019-12" db="EMBL/GenBank/DDBJ databases">
        <title>Comparative genomics gives insights into the taxonomy of the Azoarcus-Aromatoleum group and reveals separate origins of nif in the plant-associated Azoarcus and non-plant-associated Aromatoleum sub-groups.</title>
        <authorList>
            <person name="Lafos M."/>
            <person name="Maluk M."/>
            <person name="Batista M."/>
            <person name="Junghare M."/>
            <person name="Carmona M."/>
            <person name="Faoro H."/>
            <person name="Cruz L.M."/>
            <person name="Battistoni F."/>
            <person name="De Souza E."/>
            <person name="Pedrosa F."/>
            <person name="Chen W.-M."/>
            <person name="Poole P.S."/>
            <person name="Dixon R.A."/>
            <person name="James E.K."/>
        </authorList>
    </citation>
    <scope>NUCLEOTIDE SEQUENCE [LARGE SCALE GENOMIC DNA]</scope>
    <source>
        <strain evidence="20 21">ToN1</strain>
    </source>
</reference>
<dbReference type="Gene3D" id="6.10.340.10">
    <property type="match status" value="1"/>
</dbReference>
<feature type="modified residue" description="4-aspartylphosphate" evidence="12">
    <location>
        <position position="1033"/>
    </location>
</feature>
<evidence type="ECO:0000256" key="3">
    <source>
        <dbReference type="ARBA" id="ARBA00022553"/>
    </source>
</evidence>
<dbReference type="InterPro" id="IPR000700">
    <property type="entry name" value="PAS-assoc_C"/>
</dbReference>
<keyword evidence="11 14" id="KW-0472">Membrane</keyword>
<protein>
    <submittedName>
        <fullName evidence="20">EAL domain-containing protein</fullName>
    </submittedName>
</protein>
<evidence type="ECO:0000256" key="5">
    <source>
        <dbReference type="ARBA" id="ARBA00022692"/>
    </source>
</evidence>
<dbReference type="InterPro" id="IPR033479">
    <property type="entry name" value="dCache_1"/>
</dbReference>
<dbReference type="Pfam" id="PF00072">
    <property type="entry name" value="Response_reg"/>
    <property type="match status" value="1"/>
</dbReference>
<dbReference type="EMBL" id="WTVR01000030">
    <property type="protein sequence ID" value="NMF89846.1"/>
    <property type="molecule type" value="Genomic_DNA"/>
</dbReference>
<dbReference type="SUPFAM" id="SSF103190">
    <property type="entry name" value="Sensory domain-like"/>
    <property type="match status" value="1"/>
</dbReference>
<feature type="domain" description="PAC" evidence="16">
    <location>
        <begin position="489"/>
        <end position="543"/>
    </location>
</feature>
<name>A0ABX1MU40_9RHOO</name>
<dbReference type="PROSITE" id="PS50887">
    <property type="entry name" value="GGDEF"/>
    <property type="match status" value="1"/>
</dbReference>
<dbReference type="Gene3D" id="3.30.450.20">
    <property type="entry name" value="PAS domain"/>
    <property type="match status" value="3"/>
</dbReference>
<keyword evidence="5 14" id="KW-0812">Transmembrane</keyword>
<dbReference type="InterPro" id="IPR029787">
    <property type="entry name" value="Nucleotide_cyclase"/>
</dbReference>
<keyword evidence="10" id="KW-0902">Two-component regulatory system</keyword>
<dbReference type="Gene3D" id="3.30.70.270">
    <property type="match status" value="1"/>
</dbReference>
<dbReference type="Gene3D" id="3.40.50.2300">
    <property type="match status" value="1"/>
</dbReference>
<evidence type="ECO:0000256" key="1">
    <source>
        <dbReference type="ARBA" id="ARBA00004651"/>
    </source>
</evidence>
<dbReference type="CDD" id="cd18774">
    <property type="entry name" value="PDC2_HK_sensor"/>
    <property type="match status" value="1"/>
</dbReference>
<dbReference type="InterPro" id="IPR043128">
    <property type="entry name" value="Rev_trsase/Diguanyl_cyclase"/>
</dbReference>
<dbReference type="Pfam" id="PF00990">
    <property type="entry name" value="GGDEF"/>
    <property type="match status" value="1"/>
</dbReference>
<feature type="domain" description="GGDEF" evidence="19">
    <location>
        <begin position="574"/>
        <end position="707"/>
    </location>
</feature>
<dbReference type="InterPro" id="IPR035919">
    <property type="entry name" value="EAL_sf"/>
</dbReference>
<comment type="subcellular location">
    <subcellularLocation>
        <location evidence="1">Cell membrane</location>
        <topology evidence="1">Multi-pass membrane protein</topology>
    </subcellularLocation>
</comment>
<feature type="transmembrane region" description="Helical" evidence="14">
    <location>
        <begin position="58"/>
        <end position="76"/>
    </location>
</feature>
<dbReference type="SUPFAM" id="SSF52172">
    <property type="entry name" value="CheY-like"/>
    <property type="match status" value="1"/>
</dbReference>
<keyword evidence="8" id="KW-0067">ATP-binding</keyword>
<dbReference type="SMART" id="SM00267">
    <property type="entry name" value="GGDEF"/>
    <property type="match status" value="1"/>
</dbReference>
<organism evidence="20 21">
    <name type="scientific">Aromatoleum petrolei</name>
    <dbReference type="NCBI Taxonomy" id="76116"/>
    <lineage>
        <taxon>Bacteria</taxon>
        <taxon>Pseudomonadati</taxon>
        <taxon>Pseudomonadota</taxon>
        <taxon>Betaproteobacteria</taxon>
        <taxon>Rhodocyclales</taxon>
        <taxon>Rhodocyclaceae</taxon>
        <taxon>Aromatoleum</taxon>
    </lineage>
</organism>
<dbReference type="CDD" id="cd01948">
    <property type="entry name" value="EAL"/>
    <property type="match status" value="1"/>
</dbReference>
<dbReference type="Pfam" id="PF02743">
    <property type="entry name" value="dCache_1"/>
    <property type="match status" value="1"/>
</dbReference>
<dbReference type="SUPFAM" id="SSF158472">
    <property type="entry name" value="HAMP domain-like"/>
    <property type="match status" value="1"/>
</dbReference>
<dbReference type="InterPro" id="IPR001789">
    <property type="entry name" value="Sig_transdc_resp-reg_receiver"/>
</dbReference>
<evidence type="ECO:0000313" key="21">
    <source>
        <dbReference type="Proteomes" id="UP000652074"/>
    </source>
</evidence>
<dbReference type="Gene3D" id="3.20.20.450">
    <property type="entry name" value="EAL domain"/>
    <property type="match status" value="1"/>
</dbReference>
<evidence type="ECO:0000256" key="11">
    <source>
        <dbReference type="ARBA" id="ARBA00023136"/>
    </source>
</evidence>
<evidence type="ECO:0000256" key="13">
    <source>
        <dbReference type="SAM" id="MobiDB-lite"/>
    </source>
</evidence>
<evidence type="ECO:0000259" key="18">
    <source>
        <dbReference type="PROSITE" id="PS50885"/>
    </source>
</evidence>
<dbReference type="NCBIfam" id="TIGR00254">
    <property type="entry name" value="GGDEF"/>
    <property type="match status" value="1"/>
</dbReference>
<dbReference type="InterPro" id="IPR035965">
    <property type="entry name" value="PAS-like_dom_sf"/>
</dbReference>
<evidence type="ECO:0000256" key="9">
    <source>
        <dbReference type="ARBA" id="ARBA00022989"/>
    </source>
</evidence>
<keyword evidence="21" id="KW-1185">Reference proteome</keyword>
<dbReference type="PROSITE" id="PS50885">
    <property type="entry name" value="HAMP"/>
    <property type="match status" value="1"/>
</dbReference>
<dbReference type="PROSITE" id="PS50883">
    <property type="entry name" value="EAL"/>
    <property type="match status" value="1"/>
</dbReference>